<dbReference type="SUPFAM" id="SSF56349">
    <property type="entry name" value="DNA breaking-rejoining enzymes"/>
    <property type="match status" value="1"/>
</dbReference>
<keyword evidence="3" id="KW-0229">DNA integration</keyword>
<gene>
    <name evidence="9" type="ORF">Ctaglu_40220</name>
</gene>
<dbReference type="GO" id="GO:0006310">
    <property type="term" value="P:DNA recombination"/>
    <property type="evidence" value="ECO:0007669"/>
    <property type="project" value="UniProtKB-KW"/>
</dbReference>
<evidence type="ECO:0000259" key="8">
    <source>
        <dbReference type="PROSITE" id="PS51900"/>
    </source>
</evidence>
<evidence type="ECO:0000256" key="5">
    <source>
        <dbReference type="ARBA" id="ARBA00023172"/>
    </source>
</evidence>
<dbReference type="Gene3D" id="1.10.150.130">
    <property type="match status" value="1"/>
</dbReference>
<dbReference type="InterPro" id="IPR004107">
    <property type="entry name" value="Integrase_SAM-like_N"/>
</dbReference>
<name>A0A401US63_9CLOT</name>
<dbReference type="AlphaFoldDB" id="A0A401US63"/>
<dbReference type="Gene3D" id="1.10.443.10">
    <property type="entry name" value="Intergrase catalytic core"/>
    <property type="match status" value="1"/>
</dbReference>
<evidence type="ECO:0000256" key="1">
    <source>
        <dbReference type="ARBA" id="ARBA00003283"/>
    </source>
</evidence>
<dbReference type="InterPro" id="IPR011010">
    <property type="entry name" value="DNA_brk_join_enz"/>
</dbReference>
<protein>
    <submittedName>
        <fullName evidence="9">Tyrosine recombinase XerC</fullName>
    </submittedName>
</protein>
<dbReference type="GO" id="GO:0003677">
    <property type="term" value="F:DNA binding"/>
    <property type="evidence" value="ECO:0007669"/>
    <property type="project" value="UniProtKB-UniRule"/>
</dbReference>
<dbReference type="PANTHER" id="PTHR30349:SF41">
    <property type="entry name" value="INTEGRASE_RECOMBINASE PROTEIN MJ0367-RELATED"/>
    <property type="match status" value="1"/>
</dbReference>
<feature type="domain" description="Tyr recombinase" evidence="7">
    <location>
        <begin position="107"/>
        <end position="277"/>
    </location>
</feature>
<evidence type="ECO:0000313" key="9">
    <source>
        <dbReference type="EMBL" id="GCD12399.1"/>
    </source>
</evidence>
<evidence type="ECO:0000256" key="3">
    <source>
        <dbReference type="ARBA" id="ARBA00022908"/>
    </source>
</evidence>
<dbReference type="InterPro" id="IPR044068">
    <property type="entry name" value="CB"/>
</dbReference>
<comment type="function">
    <text evidence="1">Site-specific tyrosine recombinase, which acts by catalyzing the cutting and rejoining of the recombining DNA molecules.</text>
</comment>
<dbReference type="InterPro" id="IPR013762">
    <property type="entry name" value="Integrase-like_cat_sf"/>
</dbReference>
<evidence type="ECO:0000259" key="7">
    <source>
        <dbReference type="PROSITE" id="PS51898"/>
    </source>
</evidence>
<dbReference type="Pfam" id="PF02899">
    <property type="entry name" value="Phage_int_SAM_1"/>
    <property type="match status" value="1"/>
</dbReference>
<evidence type="ECO:0000256" key="6">
    <source>
        <dbReference type="PROSITE-ProRule" id="PRU01248"/>
    </source>
</evidence>
<reference evidence="9 10" key="1">
    <citation type="submission" date="2018-11" db="EMBL/GenBank/DDBJ databases">
        <title>Genome sequencing and assembly of Clostridium tagluense strain A121.</title>
        <authorList>
            <person name="Murakami T."/>
            <person name="Segawa T."/>
            <person name="Shcherbakova V.A."/>
            <person name="Mori H."/>
            <person name="Yoshimura Y."/>
        </authorList>
    </citation>
    <scope>NUCLEOTIDE SEQUENCE [LARGE SCALE GENOMIC DNA]</scope>
    <source>
        <strain evidence="9 10">A121</strain>
    </source>
</reference>
<dbReference type="InterPro" id="IPR010998">
    <property type="entry name" value="Integrase_recombinase_N"/>
</dbReference>
<dbReference type="PROSITE" id="PS51898">
    <property type="entry name" value="TYR_RECOMBINASE"/>
    <property type="match status" value="1"/>
</dbReference>
<feature type="domain" description="Core-binding (CB)" evidence="8">
    <location>
        <begin position="4"/>
        <end position="88"/>
    </location>
</feature>
<dbReference type="PROSITE" id="PS51900">
    <property type="entry name" value="CB"/>
    <property type="match status" value="1"/>
</dbReference>
<accession>A0A401US63</accession>
<dbReference type="PANTHER" id="PTHR30349">
    <property type="entry name" value="PHAGE INTEGRASE-RELATED"/>
    <property type="match status" value="1"/>
</dbReference>
<proteinExistence type="inferred from homology"/>
<dbReference type="OrthoDB" id="184666at2"/>
<organism evidence="9 10">
    <name type="scientific">Clostridium tagluense</name>
    <dbReference type="NCBI Taxonomy" id="360422"/>
    <lineage>
        <taxon>Bacteria</taxon>
        <taxon>Bacillati</taxon>
        <taxon>Bacillota</taxon>
        <taxon>Clostridia</taxon>
        <taxon>Eubacteriales</taxon>
        <taxon>Clostridiaceae</taxon>
        <taxon>Clostridium</taxon>
    </lineage>
</organism>
<dbReference type="InterPro" id="IPR050090">
    <property type="entry name" value="Tyrosine_recombinase_XerCD"/>
</dbReference>
<keyword evidence="4 6" id="KW-0238">DNA-binding</keyword>
<dbReference type="GO" id="GO:0015074">
    <property type="term" value="P:DNA integration"/>
    <property type="evidence" value="ECO:0007669"/>
    <property type="project" value="UniProtKB-KW"/>
</dbReference>
<sequence length="281" mass="32724">MDKKSDAKIISEFMEYQKLEGNSESTLKLYIQIISKFNEWLLSNDGSLDNITRFDIQQYINHLSDKGLSASTIENKFAAIVSLVKFLGRIDILQNIRKPKYIKTKNIAPKSLEKNDRNKLLREIERTGNSRNIAITYMFLYTGIRVSELAFLDKKDITLKERSGIVIVKKGKGNLERKIPLPIEARIHLKNYLDTRTDYQEALFLSNYKKRMSVRSIQRIFEKYDVYPHQFRHTYCRELISAGIDISIVAELAGHSDINITKKYSKPSRIEIEKAIEKAFY</sequence>
<evidence type="ECO:0000256" key="2">
    <source>
        <dbReference type="ARBA" id="ARBA00008857"/>
    </source>
</evidence>
<dbReference type="Proteomes" id="UP000287872">
    <property type="component" value="Unassembled WGS sequence"/>
</dbReference>
<keyword evidence="10" id="KW-1185">Reference proteome</keyword>
<keyword evidence="5" id="KW-0233">DNA recombination</keyword>
<dbReference type="Pfam" id="PF00589">
    <property type="entry name" value="Phage_integrase"/>
    <property type="match status" value="1"/>
</dbReference>
<dbReference type="CDD" id="cd00397">
    <property type="entry name" value="DNA_BRE_C"/>
    <property type="match status" value="1"/>
</dbReference>
<dbReference type="RefSeq" id="WP_125005069.1">
    <property type="nucleotide sequence ID" value="NZ_BHYK01000032.1"/>
</dbReference>
<comment type="caution">
    <text evidence="9">The sequence shown here is derived from an EMBL/GenBank/DDBJ whole genome shotgun (WGS) entry which is preliminary data.</text>
</comment>
<evidence type="ECO:0000256" key="4">
    <source>
        <dbReference type="ARBA" id="ARBA00023125"/>
    </source>
</evidence>
<evidence type="ECO:0000313" key="10">
    <source>
        <dbReference type="Proteomes" id="UP000287872"/>
    </source>
</evidence>
<dbReference type="InterPro" id="IPR002104">
    <property type="entry name" value="Integrase_catalytic"/>
</dbReference>
<comment type="similarity">
    <text evidence="2">Belongs to the 'phage' integrase family.</text>
</comment>
<dbReference type="EMBL" id="BHYK01000032">
    <property type="protein sequence ID" value="GCD12399.1"/>
    <property type="molecule type" value="Genomic_DNA"/>
</dbReference>